<comment type="caution">
    <text evidence="1">The sequence shown here is derived from an EMBL/GenBank/DDBJ whole genome shotgun (WGS) entry which is preliminary data.</text>
</comment>
<evidence type="ECO:0000313" key="2">
    <source>
        <dbReference type="Proteomes" id="UP000236434"/>
    </source>
</evidence>
<gene>
    <name evidence="1" type="ORF">X929_07470</name>
</gene>
<dbReference type="InterPro" id="IPR015943">
    <property type="entry name" value="WD40/YVTN_repeat-like_dom_sf"/>
</dbReference>
<evidence type="ECO:0000313" key="1">
    <source>
        <dbReference type="EMBL" id="PNR95566.1"/>
    </source>
</evidence>
<dbReference type="Gene3D" id="2.130.10.10">
    <property type="entry name" value="YVTN repeat-like/Quinoprotein amine dehydrogenase"/>
    <property type="match status" value="1"/>
</dbReference>
<sequence>MLIVFSILFAALLFSESIFLEVDNFNIGERAFHIDLGKNYAIIADYQGTIHFIDIFTLEKAEFTQAVLPMGGAYDGEFFYVIDNYNRQLLKIKNNKAQQKLVLDSKPVNIKLINGELYILGTNPNKLYIVDSNLFVKKSMNIPVHSPLIRNIGEQVFIPLFDNFQNNVFLTDLLFLIPNNDTYIVNYNNIEHPIDIVGYKGVIYMVSYYNGNLYRNDFRTQPKIAQFGKYTTNIEMYKNNIVGNSLMGGVYYYNLSSGKTEVILEEVPISDISVSPNGQYLYAISHIENKLYVIEDKKVYQTIDTYNYPIDVESPTDNIVLVLCTDSSRLQVIRYFE</sequence>
<protein>
    <submittedName>
        <fullName evidence="1">Uncharacterized protein</fullName>
    </submittedName>
</protein>
<accession>A0A2K1NYH4</accession>
<organism evidence="1 2">
    <name type="scientific">Petrotoga olearia DSM 13574</name>
    <dbReference type="NCBI Taxonomy" id="1122955"/>
    <lineage>
        <taxon>Bacteria</taxon>
        <taxon>Thermotogati</taxon>
        <taxon>Thermotogota</taxon>
        <taxon>Thermotogae</taxon>
        <taxon>Petrotogales</taxon>
        <taxon>Petrotogaceae</taxon>
        <taxon>Petrotoga</taxon>
    </lineage>
</organism>
<proteinExistence type="predicted"/>
<dbReference type="RefSeq" id="WP_103067355.1">
    <property type="nucleotide sequence ID" value="NZ_AZRL01000021.1"/>
</dbReference>
<name>A0A2K1NYH4_9BACT</name>
<reference evidence="1 2" key="1">
    <citation type="submission" date="2013-12" db="EMBL/GenBank/DDBJ databases">
        <title>Comparative genomics of Petrotoga isolates.</title>
        <authorList>
            <person name="Nesbo C.L."/>
            <person name="Charchuk R."/>
            <person name="Chow K."/>
        </authorList>
    </citation>
    <scope>NUCLEOTIDE SEQUENCE [LARGE SCALE GENOMIC DNA]</scope>
    <source>
        <strain evidence="1 2">DSM 13574</strain>
    </source>
</reference>
<dbReference type="AlphaFoldDB" id="A0A2K1NYH4"/>
<dbReference type="Proteomes" id="UP000236434">
    <property type="component" value="Unassembled WGS sequence"/>
</dbReference>
<dbReference type="SUPFAM" id="SSF69322">
    <property type="entry name" value="Tricorn protease domain 2"/>
    <property type="match status" value="1"/>
</dbReference>
<dbReference type="EMBL" id="AZRL01000021">
    <property type="protein sequence ID" value="PNR95566.1"/>
    <property type="molecule type" value="Genomic_DNA"/>
</dbReference>
<dbReference type="OrthoDB" id="48201at2"/>